<reference evidence="8" key="1">
    <citation type="submission" date="2017-06" db="EMBL/GenBank/DDBJ databases">
        <title>Herbaspirillum phytohormonus sp. nov., isolated from the root nodule of Robinia pseudoacacia in lead-zinc mine.</title>
        <authorList>
            <person name="Fan M."/>
            <person name="Lin Y."/>
        </authorList>
    </citation>
    <scope>NUCLEOTIDE SEQUENCE [LARGE SCALE GENOMIC DNA]</scope>
    <source>
        <strain evidence="8">SC-089</strain>
    </source>
</reference>
<dbReference type="InterPro" id="IPR005000">
    <property type="entry name" value="Aldolase/citrate-lyase_domain"/>
</dbReference>
<dbReference type="SUPFAM" id="SSF51621">
    <property type="entry name" value="Phosphoenolpyruvate/pyruvate domain"/>
    <property type="match status" value="1"/>
</dbReference>
<evidence type="ECO:0000313" key="8">
    <source>
        <dbReference type="Proteomes" id="UP000214603"/>
    </source>
</evidence>
<dbReference type="EMBL" id="NJIH01000006">
    <property type="protein sequence ID" value="OWT60074.1"/>
    <property type="molecule type" value="Genomic_DNA"/>
</dbReference>
<evidence type="ECO:0000313" key="7">
    <source>
        <dbReference type="EMBL" id="OWT60074.1"/>
    </source>
</evidence>
<dbReference type="GO" id="GO:0000287">
    <property type="term" value="F:magnesium ion binding"/>
    <property type="evidence" value="ECO:0007669"/>
    <property type="project" value="TreeGrafter"/>
</dbReference>
<dbReference type="PIRSF" id="PIRSF015582">
    <property type="entry name" value="Cit_lyase_B"/>
    <property type="match status" value="1"/>
</dbReference>
<comment type="caution">
    <text evidence="7">The sequence shown here is derived from an EMBL/GenBank/DDBJ whole genome shotgun (WGS) entry which is preliminary data.</text>
</comment>
<feature type="binding site" evidence="4">
    <location>
        <position position="127"/>
    </location>
    <ligand>
        <name>substrate</name>
    </ligand>
</feature>
<keyword evidence="8" id="KW-1185">Reference proteome</keyword>
<sequence>MSASMLFVPASSPEKFAKACNGDAHALILDLEDSVPPDGKDQARGNVIQMLRSKASSQQLWVRVNPAESGLLLQDLAAVVPHAPYGIVLPKCCGRDSLFPVACYLDALEAAAGIAIGQTRILAIATETAASLFRLADYAGVTARLWGLAWGGEDLGADMGVINNSESGVYTDPFRLARSLCVLGAAAAGVRAIDTVTVALKDIERVRREALAAFRDGFSGKMAIHPAQIEAINQAFTFSPEKIEWARRVLAAFAQNPGQRALQLDGQMIDEPHAKQARRILEASR</sequence>
<organism evidence="7 8">
    <name type="scientific">Candidimonas nitroreducens</name>
    <dbReference type="NCBI Taxonomy" id="683354"/>
    <lineage>
        <taxon>Bacteria</taxon>
        <taxon>Pseudomonadati</taxon>
        <taxon>Pseudomonadota</taxon>
        <taxon>Betaproteobacteria</taxon>
        <taxon>Burkholderiales</taxon>
        <taxon>Alcaligenaceae</taxon>
        <taxon>Candidimonas</taxon>
    </lineage>
</organism>
<feature type="binding site" evidence="5">
    <location>
        <position position="154"/>
    </location>
    <ligand>
        <name>Mg(2+)</name>
        <dbReference type="ChEBI" id="CHEBI:18420"/>
    </ligand>
</feature>
<dbReference type="InterPro" id="IPR015813">
    <property type="entry name" value="Pyrv/PenolPyrv_kinase-like_dom"/>
</dbReference>
<proteinExistence type="predicted"/>
<keyword evidence="7" id="KW-0456">Lyase</keyword>
<dbReference type="RefSeq" id="WP_088603332.1">
    <property type="nucleotide sequence ID" value="NZ_NJIH01000006.1"/>
</dbReference>
<gene>
    <name evidence="7" type="ORF">CEY11_10380</name>
</gene>
<dbReference type="Proteomes" id="UP000214603">
    <property type="component" value="Unassembled WGS sequence"/>
</dbReference>
<protein>
    <submittedName>
        <fullName evidence="7">CoA ester lyase</fullName>
    </submittedName>
</protein>
<evidence type="ECO:0000256" key="1">
    <source>
        <dbReference type="ARBA" id="ARBA00001946"/>
    </source>
</evidence>
<dbReference type="Gene3D" id="3.20.20.60">
    <property type="entry name" value="Phosphoenolpyruvate-binding domains"/>
    <property type="match status" value="1"/>
</dbReference>
<dbReference type="PANTHER" id="PTHR32308:SF0">
    <property type="entry name" value="HPCH_HPAI ALDOLASE_CITRATE LYASE DOMAIN-CONTAINING PROTEIN"/>
    <property type="match status" value="1"/>
</dbReference>
<dbReference type="AlphaFoldDB" id="A0A225MFP1"/>
<comment type="cofactor">
    <cofactor evidence="1">
        <name>Mg(2+)</name>
        <dbReference type="ChEBI" id="CHEBI:18420"/>
    </cofactor>
</comment>
<accession>A0A225MFP1</accession>
<feature type="binding site" evidence="4">
    <location>
        <position position="63"/>
    </location>
    <ligand>
        <name>substrate</name>
    </ligand>
</feature>
<feature type="domain" description="HpcH/HpaI aldolase/citrate lyase" evidence="6">
    <location>
        <begin position="4"/>
        <end position="226"/>
    </location>
</feature>
<dbReference type="OrthoDB" id="348111at2"/>
<evidence type="ECO:0000259" key="6">
    <source>
        <dbReference type="Pfam" id="PF03328"/>
    </source>
</evidence>
<feature type="binding site" evidence="5">
    <location>
        <position position="127"/>
    </location>
    <ligand>
        <name>Mg(2+)</name>
        <dbReference type="ChEBI" id="CHEBI:18420"/>
    </ligand>
</feature>
<evidence type="ECO:0000256" key="4">
    <source>
        <dbReference type="PIRSR" id="PIRSR015582-1"/>
    </source>
</evidence>
<name>A0A225MFP1_9BURK</name>
<dbReference type="PANTHER" id="PTHR32308">
    <property type="entry name" value="LYASE BETA SUBUNIT, PUTATIVE (AFU_ORTHOLOGUE AFUA_4G13030)-RELATED"/>
    <property type="match status" value="1"/>
</dbReference>
<dbReference type="InterPro" id="IPR011206">
    <property type="entry name" value="Citrate_lyase_beta/mcl1/mcl2"/>
</dbReference>
<dbReference type="InterPro" id="IPR040442">
    <property type="entry name" value="Pyrv_kinase-like_dom_sf"/>
</dbReference>
<dbReference type="GO" id="GO:0016829">
    <property type="term" value="F:lyase activity"/>
    <property type="evidence" value="ECO:0007669"/>
    <property type="project" value="UniProtKB-KW"/>
</dbReference>
<evidence type="ECO:0000256" key="5">
    <source>
        <dbReference type="PIRSR" id="PIRSR015582-2"/>
    </source>
</evidence>
<keyword evidence="2 5" id="KW-0479">Metal-binding</keyword>
<dbReference type="Pfam" id="PF03328">
    <property type="entry name" value="HpcH_HpaI"/>
    <property type="match status" value="1"/>
</dbReference>
<keyword evidence="3 5" id="KW-0460">Magnesium</keyword>
<evidence type="ECO:0000256" key="2">
    <source>
        <dbReference type="ARBA" id="ARBA00022723"/>
    </source>
</evidence>
<dbReference type="GO" id="GO:0006107">
    <property type="term" value="P:oxaloacetate metabolic process"/>
    <property type="evidence" value="ECO:0007669"/>
    <property type="project" value="TreeGrafter"/>
</dbReference>
<evidence type="ECO:0000256" key="3">
    <source>
        <dbReference type="ARBA" id="ARBA00022842"/>
    </source>
</evidence>